<comment type="similarity">
    <text evidence="2">Belongs to the EspG family.</text>
</comment>
<comment type="subcellular location">
    <subcellularLocation>
        <location evidence="1">Cytoplasm</location>
    </subcellularLocation>
</comment>
<name>G7H4W1_9ACTN</name>
<keyword evidence="4" id="KW-0143">Chaperone</keyword>
<comment type="caution">
    <text evidence="5">The sequence shown here is derived from an EMBL/GenBank/DDBJ whole genome shotgun (WGS) entry which is preliminary data.</text>
</comment>
<keyword evidence="6" id="KW-1185">Reference proteome</keyword>
<keyword evidence="3" id="KW-0963">Cytoplasm</keyword>
<dbReference type="InterPro" id="IPR025734">
    <property type="entry name" value="EspG"/>
</dbReference>
<dbReference type="Proteomes" id="UP000035088">
    <property type="component" value="Unassembled WGS sequence"/>
</dbReference>
<evidence type="ECO:0000313" key="6">
    <source>
        <dbReference type="Proteomes" id="UP000035088"/>
    </source>
</evidence>
<dbReference type="Pfam" id="PF14011">
    <property type="entry name" value="ESX-1_EspG"/>
    <property type="match status" value="1"/>
</dbReference>
<evidence type="ECO:0008006" key="7">
    <source>
        <dbReference type="Google" id="ProtNLM"/>
    </source>
</evidence>
<sequence>MVVAEQKIKLRPLGRVRSLAVDMFCEGIGRDRMPFPFMATSRFDDIDEDERDRREIDHMLEHDPPEEFIPWMRLIGFPDLTMHLYGVYPQDEGPMDRTIRISGVRMGDLAYLATQEPTDELGHSGDIVVYEVPAVDLHTAMVRLTPRCRAGGLGNVRVRLSGTMAVPKRTDLKPEEWERRQRFTSNSSEFSAFFQIVEGPSRDWGLDPKATKVFWEHRSGDGQYLMDRSDGGKLAIPVDSDGLETAVTDAVREVVRRVRSSRDAIALGEL</sequence>
<evidence type="ECO:0000256" key="1">
    <source>
        <dbReference type="ARBA" id="ARBA00004496"/>
    </source>
</evidence>
<protein>
    <recommendedName>
        <fullName evidence="7">ESX secretion-associated protein EspG</fullName>
    </recommendedName>
</protein>
<evidence type="ECO:0000256" key="2">
    <source>
        <dbReference type="ARBA" id="ARBA00006411"/>
    </source>
</evidence>
<evidence type="ECO:0000256" key="3">
    <source>
        <dbReference type="ARBA" id="ARBA00022490"/>
    </source>
</evidence>
<evidence type="ECO:0000256" key="4">
    <source>
        <dbReference type="ARBA" id="ARBA00023186"/>
    </source>
</evidence>
<dbReference type="STRING" id="1073574.GOARA_063_00850"/>
<organism evidence="5 6">
    <name type="scientific">Gordonia araii NBRC 100433</name>
    <dbReference type="NCBI Taxonomy" id="1073574"/>
    <lineage>
        <taxon>Bacteria</taxon>
        <taxon>Bacillati</taxon>
        <taxon>Actinomycetota</taxon>
        <taxon>Actinomycetes</taxon>
        <taxon>Mycobacteriales</taxon>
        <taxon>Gordoniaceae</taxon>
        <taxon>Gordonia</taxon>
    </lineage>
</organism>
<dbReference type="AlphaFoldDB" id="G7H4W1"/>
<accession>G7H4W1</accession>
<evidence type="ECO:0000313" key="5">
    <source>
        <dbReference type="EMBL" id="GAB10886.1"/>
    </source>
</evidence>
<gene>
    <name evidence="5" type="ORF">GOARA_063_00850</name>
</gene>
<proteinExistence type="inferred from homology"/>
<dbReference type="EMBL" id="BAEE01000063">
    <property type="protein sequence ID" value="GAB10886.1"/>
    <property type="molecule type" value="Genomic_DNA"/>
</dbReference>
<reference evidence="5 6" key="1">
    <citation type="submission" date="2011-11" db="EMBL/GenBank/DDBJ databases">
        <title>Whole genome shotgun sequence of Gordonia araii NBRC 100433.</title>
        <authorList>
            <person name="Yoshida Y."/>
            <person name="Hosoyama A."/>
            <person name="Tsuchikane K."/>
            <person name="Katsumata H."/>
            <person name="Yamazaki S."/>
            <person name="Fujita N."/>
        </authorList>
    </citation>
    <scope>NUCLEOTIDE SEQUENCE [LARGE SCALE GENOMIC DNA]</scope>
    <source>
        <strain evidence="5 6">NBRC 100433</strain>
    </source>
</reference>